<reference evidence="3 4" key="1">
    <citation type="submission" date="2024-10" db="EMBL/GenBank/DDBJ databases">
        <title>The Natural Products Discovery Center: Release of the First 8490 Sequenced Strains for Exploring Actinobacteria Biosynthetic Diversity.</title>
        <authorList>
            <person name="Kalkreuter E."/>
            <person name="Kautsar S.A."/>
            <person name="Yang D."/>
            <person name="Bader C.D."/>
            <person name="Teijaro C.N."/>
            <person name="Fluegel L."/>
            <person name="Davis C.M."/>
            <person name="Simpson J.R."/>
            <person name="Lauterbach L."/>
            <person name="Steele A.D."/>
            <person name="Gui C."/>
            <person name="Meng S."/>
            <person name="Li G."/>
            <person name="Viehrig K."/>
            <person name="Ye F."/>
            <person name="Su P."/>
            <person name="Kiefer A.F."/>
            <person name="Nichols A."/>
            <person name="Cepeda A.J."/>
            <person name="Yan W."/>
            <person name="Fan B."/>
            <person name="Jiang Y."/>
            <person name="Adhikari A."/>
            <person name="Zheng C.-J."/>
            <person name="Schuster L."/>
            <person name="Cowan T.M."/>
            <person name="Smanski M.J."/>
            <person name="Chevrette M.G."/>
            <person name="De Carvalho L.P.S."/>
            <person name="Shen B."/>
        </authorList>
    </citation>
    <scope>NUCLEOTIDE SEQUENCE [LARGE SCALE GENOMIC DNA]</scope>
    <source>
        <strain evidence="3 4">NPDC050545</strain>
    </source>
</reference>
<accession>A0ABW7YMK5</accession>
<protein>
    <submittedName>
        <fullName evidence="3">Uncharacterized protein</fullName>
    </submittedName>
</protein>
<feature type="region of interest" description="Disordered" evidence="1">
    <location>
        <begin position="49"/>
        <end position="82"/>
    </location>
</feature>
<feature type="signal peptide" evidence="2">
    <location>
        <begin position="1"/>
        <end position="31"/>
    </location>
</feature>
<comment type="caution">
    <text evidence="3">The sequence shown here is derived from an EMBL/GenBank/DDBJ whole genome shotgun (WGS) entry which is preliminary data.</text>
</comment>
<keyword evidence="4" id="KW-1185">Reference proteome</keyword>
<evidence type="ECO:0000313" key="3">
    <source>
        <dbReference type="EMBL" id="MFI6497121.1"/>
    </source>
</evidence>
<dbReference type="EMBL" id="JBITGY010000002">
    <property type="protein sequence ID" value="MFI6497121.1"/>
    <property type="molecule type" value="Genomic_DNA"/>
</dbReference>
<name>A0ABW7YMK5_9ACTN</name>
<proteinExistence type="predicted"/>
<sequence>MSIAALPRTVRHGIAFVAAGLILSAPSVAYADDTTPALEPTISATELAPAQEADPAAEVSSPAPSIIDAPVVSAPNSHTGGM</sequence>
<evidence type="ECO:0000256" key="1">
    <source>
        <dbReference type="SAM" id="MobiDB-lite"/>
    </source>
</evidence>
<evidence type="ECO:0000256" key="2">
    <source>
        <dbReference type="SAM" id="SignalP"/>
    </source>
</evidence>
<feature type="chain" id="PRO_5047542953" evidence="2">
    <location>
        <begin position="32"/>
        <end position="82"/>
    </location>
</feature>
<dbReference type="Proteomes" id="UP001612741">
    <property type="component" value="Unassembled WGS sequence"/>
</dbReference>
<dbReference type="RefSeq" id="WP_397079753.1">
    <property type="nucleotide sequence ID" value="NZ_JBITGY010000002.1"/>
</dbReference>
<organism evidence="3 4">
    <name type="scientific">Nonomuraea typhae</name>
    <dbReference type="NCBI Taxonomy" id="2603600"/>
    <lineage>
        <taxon>Bacteria</taxon>
        <taxon>Bacillati</taxon>
        <taxon>Actinomycetota</taxon>
        <taxon>Actinomycetes</taxon>
        <taxon>Streptosporangiales</taxon>
        <taxon>Streptosporangiaceae</taxon>
        <taxon>Nonomuraea</taxon>
    </lineage>
</organism>
<evidence type="ECO:0000313" key="4">
    <source>
        <dbReference type="Proteomes" id="UP001612741"/>
    </source>
</evidence>
<gene>
    <name evidence="3" type="ORF">ACIBG2_07055</name>
</gene>
<keyword evidence="2" id="KW-0732">Signal</keyword>